<dbReference type="RefSeq" id="WP_344081956.1">
    <property type="nucleotide sequence ID" value="NZ_BAAALS010000013.1"/>
</dbReference>
<dbReference type="CDD" id="cd03884">
    <property type="entry name" value="M20_bAS"/>
    <property type="match status" value="1"/>
</dbReference>
<evidence type="ECO:0000313" key="3">
    <source>
        <dbReference type="EMBL" id="GAA1757099.1"/>
    </source>
</evidence>
<dbReference type="InterPro" id="IPR002933">
    <property type="entry name" value="Peptidase_M20"/>
</dbReference>
<keyword evidence="2" id="KW-0378">Hydrolase</keyword>
<comment type="similarity">
    <text evidence="1">Belongs to the peptidase M20 family.</text>
</comment>
<dbReference type="PANTHER" id="PTHR32494:SF5">
    <property type="entry name" value="ALLANTOATE AMIDOHYDROLASE"/>
    <property type="match status" value="1"/>
</dbReference>
<dbReference type="NCBIfam" id="NF006770">
    <property type="entry name" value="PRK09290.1-4"/>
    <property type="match status" value="1"/>
</dbReference>
<dbReference type="InterPro" id="IPR010158">
    <property type="entry name" value="Amidase_Cbmase"/>
</dbReference>
<organism evidence="3 4">
    <name type="scientific">Luedemannella helvata</name>
    <dbReference type="NCBI Taxonomy" id="349315"/>
    <lineage>
        <taxon>Bacteria</taxon>
        <taxon>Bacillati</taxon>
        <taxon>Actinomycetota</taxon>
        <taxon>Actinomycetes</taxon>
        <taxon>Micromonosporales</taxon>
        <taxon>Micromonosporaceae</taxon>
        <taxon>Luedemannella</taxon>
    </lineage>
</organism>
<name>A0ABP4WKU5_9ACTN</name>
<dbReference type="Pfam" id="PF01546">
    <property type="entry name" value="Peptidase_M20"/>
    <property type="match status" value="1"/>
</dbReference>
<dbReference type="InterPro" id="IPR036264">
    <property type="entry name" value="Bact_exopeptidase_dim_dom"/>
</dbReference>
<keyword evidence="4" id="KW-1185">Reference proteome</keyword>
<proteinExistence type="inferred from homology"/>
<reference evidence="4" key="1">
    <citation type="journal article" date="2019" name="Int. J. Syst. Evol. Microbiol.">
        <title>The Global Catalogue of Microorganisms (GCM) 10K type strain sequencing project: providing services to taxonomists for standard genome sequencing and annotation.</title>
        <authorList>
            <consortium name="The Broad Institute Genomics Platform"/>
            <consortium name="The Broad Institute Genome Sequencing Center for Infectious Disease"/>
            <person name="Wu L."/>
            <person name="Ma J."/>
        </authorList>
    </citation>
    <scope>NUCLEOTIDE SEQUENCE [LARGE SCALE GENOMIC DNA]</scope>
    <source>
        <strain evidence="4">JCM 13249</strain>
    </source>
</reference>
<dbReference type="PIRSF" id="PIRSF001235">
    <property type="entry name" value="Amidase_carbamoylase"/>
    <property type="match status" value="1"/>
</dbReference>
<dbReference type="SUPFAM" id="SSF53187">
    <property type="entry name" value="Zn-dependent exopeptidases"/>
    <property type="match status" value="1"/>
</dbReference>
<accession>A0ABP4WKU5</accession>
<protein>
    <submittedName>
        <fullName evidence="3">Allantoate amidohydrolase</fullName>
    </submittedName>
</protein>
<gene>
    <name evidence="3" type="ORF">GCM10009681_30350</name>
</gene>
<dbReference type="PANTHER" id="PTHR32494">
    <property type="entry name" value="ALLANTOATE DEIMINASE-RELATED"/>
    <property type="match status" value="1"/>
</dbReference>
<evidence type="ECO:0000313" key="4">
    <source>
        <dbReference type="Proteomes" id="UP001500655"/>
    </source>
</evidence>
<dbReference type="SUPFAM" id="SSF55031">
    <property type="entry name" value="Bacterial exopeptidase dimerisation domain"/>
    <property type="match status" value="1"/>
</dbReference>
<sequence length="406" mass="42904">MSVEVVERFRALWRSLEKIGRDEATGGYRRHGWDAHELACREWFAEEAADRELTVREDGNGNVFAWWGEPRTGDAVLTGSHFDSVPDGGGYDGPLGIVSALLAVDLLRERGATPRRPIVIGAFAEEEGSRFGLACLGSRLLTGVTAADTALALTDRDGVTLTQAIMAAGGDPATVGPDPELLSRFGCFVELHIEQGRALADLNAPVGLASAIWPHGRWRFEFVGDANHAGTTRMADRHDPMLTFAFTVLAANKEARLSGAHATMGRVAVRPNATNAVPGRVTAWLDARAATQSTLDGLIMSVTAKATERAARDGTTVTVTAESVTPVVDFDAALRDRLRGALNGIPVLPTGAGHDAGVLSAVMPTAMLFVRNPSGVSHAPAEHATDEDCAAGVEALATALEELACR</sequence>
<dbReference type="EMBL" id="BAAALS010000013">
    <property type="protein sequence ID" value="GAA1757099.1"/>
    <property type="molecule type" value="Genomic_DNA"/>
</dbReference>
<evidence type="ECO:0000256" key="2">
    <source>
        <dbReference type="ARBA" id="ARBA00022801"/>
    </source>
</evidence>
<dbReference type="Proteomes" id="UP001500655">
    <property type="component" value="Unassembled WGS sequence"/>
</dbReference>
<evidence type="ECO:0000256" key="1">
    <source>
        <dbReference type="ARBA" id="ARBA00006153"/>
    </source>
</evidence>
<dbReference type="NCBIfam" id="TIGR01879">
    <property type="entry name" value="hydantase"/>
    <property type="match status" value="1"/>
</dbReference>
<dbReference type="Gene3D" id="3.40.630.10">
    <property type="entry name" value="Zn peptidases"/>
    <property type="match status" value="1"/>
</dbReference>
<comment type="caution">
    <text evidence="3">The sequence shown here is derived from an EMBL/GenBank/DDBJ whole genome shotgun (WGS) entry which is preliminary data.</text>
</comment>
<dbReference type="Gene3D" id="3.30.70.360">
    <property type="match status" value="1"/>
</dbReference>